<keyword evidence="2 6" id="KW-0132">Cell division</keyword>
<protein>
    <recommendedName>
        <fullName evidence="6">Anaphase-promoting complex subunit 10</fullName>
    </recommendedName>
</protein>
<proteinExistence type="inferred from homology"/>
<dbReference type="Pfam" id="PF03256">
    <property type="entry name" value="ANAPC10"/>
    <property type="match status" value="1"/>
</dbReference>
<dbReference type="Proteomes" id="UP000703661">
    <property type="component" value="Unassembled WGS sequence"/>
</dbReference>
<reference evidence="8" key="1">
    <citation type="journal article" date="2020" name="Fungal Divers.">
        <title>Resolving the Mortierellaceae phylogeny through synthesis of multi-gene phylogenetics and phylogenomics.</title>
        <authorList>
            <person name="Vandepol N."/>
            <person name="Liber J."/>
            <person name="Desiro A."/>
            <person name="Na H."/>
            <person name="Kennedy M."/>
            <person name="Barry K."/>
            <person name="Grigoriev I.V."/>
            <person name="Miller A.N."/>
            <person name="O'Donnell K."/>
            <person name="Stajich J.E."/>
            <person name="Bonito G."/>
        </authorList>
    </citation>
    <scope>NUCLEOTIDE SEQUENCE</scope>
    <source>
        <strain evidence="8">NRRL 2769</strain>
    </source>
</reference>
<comment type="similarity">
    <text evidence="1 6">Belongs to the APC10 family.</text>
</comment>
<evidence type="ECO:0000256" key="1">
    <source>
        <dbReference type="ARBA" id="ARBA00006762"/>
    </source>
</evidence>
<dbReference type="PANTHER" id="PTHR12936">
    <property type="entry name" value="ANAPHASE-PROMOTING COMPLEX 10"/>
    <property type="match status" value="1"/>
</dbReference>
<dbReference type="AlphaFoldDB" id="A0A9P6T2F3"/>
<dbReference type="SMART" id="SM01337">
    <property type="entry name" value="APC10"/>
    <property type="match status" value="1"/>
</dbReference>
<keyword evidence="9" id="KW-1185">Reference proteome</keyword>
<evidence type="ECO:0000313" key="8">
    <source>
        <dbReference type="EMBL" id="KAG0019704.1"/>
    </source>
</evidence>
<keyword evidence="4 6" id="KW-0833">Ubl conjugation pathway</keyword>
<gene>
    <name evidence="8" type="primary">APC10</name>
    <name evidence="8" type="ORF">BGZ80_005392</name>
</gene>
<dbReference type="Gene3D" id="2.60.120.260">
    <property type="entry name" value="Galactose-binding domain-like"/>
    <property type="match status" value="1"/>
</dbReference>
<evidence type="ECO:0000256" key="3">
    <source>
        <dbReference type="ARBA" id="ARBA00022776"/>
    </source>
</evidence>
<dbReference type="SUPFAM" id="SSF49785">
    <property type="entry name" value="Galactose-binding domain-like"/>
    <property type="match status" value="1"/>
</dbReference>
<evidence type="ECO:0000313" key="9">
    <source>
        <dbReference type="Proteomes" id="UP000703661"/>
    </source>
</evidence>
<dbReference type="PROSITE" id="PS51284">
    <property type="entry name" value="DOC"/>
    <property type="match status" value="1"/>
</dbReference>
<dbReference type="GO" id="GO:0031145">
    <property type="term" value="P:anaphase-promoting complex-dependent catabolic process"/>
    <property type="evidence" value="ECO:0007669"/>
    <property type="project" value="InterPro"/>
</dbReference>
<dbReference type="InterPro" id="IPR008979">
    <property type="entry name" value="Galactose-bd-like_sf"/>
</dbReference>
<name>A0A9P6T2F3_9FUNG</name>
<evidence type="ECO:0000256" key="6">
    <source>
        <dbReference type="PIRNR" id="PIRNR028841"/>
    </source>
</evidence>
<dbReference type="PANTHER" id="PTHR12936:SF0">
    <property type="entry name" value="ANAPHASE-PROMOTING COMPLEX SUBUNIT 10"/>
    <property type="match status" value="1"/>
</dbReference>
<keyword evidence="5 6" id="KW-0131">Cell cycle</keyword>
<evidence type="ECO:0000256" key="5">
    <source>
        <dbReference type="ARBA" id="ARBA00023306"/>
    </source>
</evidence>
<evidence type="ECO:0000259" key="7">
    <source>
        <dbReference type="PROSITE" id="PS51284"/>
    </source>
</evidence>
<dbReference type="EMBL" id="JAAAID010000266">
    <property type="protein sequence ID" value="KAG0019704.1"/>
    <property type="molecule type" value="Genomic_DNA"/>
</dbReference>
<dbReference type="CDD" id="cd08366">
    <property type="entry name" value="APC10"/>
    <property type="match status" value="1"/>
</dbReference>
<dbReference type="GO" id="GO:0070979">
    <property type="term" value="P:protein K11-linked ubiquitination"/>
    <property type="evidence" value="ECO:0007669"/>
    <property type="project" value="TreeGrafter"/>
</dbReference>
<feature type="domain" description="DOC" evidence="7">
    <location>
        <begin position="1"/>
        <end position="176"/>
    </location>
</feature>
<evidence type="ECO:0000256" key="2">
    <source>
        <dbReference type="ARBA" id="ARBA00022618"/>
    </source>
</evidence>
<accession>A0A9P6T2F3</accession>
<comment type="caution">
    <text evidence="8">The sequence shown here is derived from an EMBL/GenBank/DDBJ whole genome shotgun (WGS) entry which is preliminary data.</text>
</comment>
<keyword evidence="3 6" id="KW-0498">Mitosis</keyword>
<dbReference type="InterPro" id="IPR004939">
    <property type="entry name" value="APC_su10/DOC_dom"/>
</dbReference>
<dbReference type="GO" id="GO:0051301">
    <property type="term" value="P:cell division"/>
    <property type="evidence" value="ECO:0007669"/>
    <property type="project" value="UniProtKB-KW"/>
</dbReference>
<dbReference type="PIRSF" id="PIRSF028841">
    <property type="entry name" value="APC10_sub"/>
    <property type="match status" value="1"/>
</dbReference>
<dbReference type="GO" id="GO:0005680">
    <property type="term" value="C:anaphase-promoting complex"/>
    <property type="evidence" value="ECO:0007669"/>
    <property type="project" value="InterPro"/>
</dbReference>
<dbReference type="InterPro" id="IPR016901">
    <property type="entry name" value="APC10/Doc1"/>
</dbReference>
<evidence type="ECO:0000256" key="4">
    <source>
        <dbReference type="ARBA" id="ARBA00022786"/>
    </source>
</evidence>
<sequence>MIFGELDSEDKVEIGKLATWSVSSDKTGHGLGLLRDNNLETYWQSDGPQPHLINMQFEKKTMIQQVSFYYDYKQDESYTPLRVSIRGGTAYHDLKELVNVEMEPITGWANITLEDIPGSGRPPRVFLLQLAVLSNQLGGRDTHIRQLKLFSTRELQVASENDQVPFTALEFLHYSRIR</sequence>
<organism evidence="8 9">
    <name type="scientific">Entomortierella chlamydospora</name>
    <dbReference type="NCBI Taxonomy" id="101097"/>
    <lineage>
        <taxon>Eukaryota</taxon>
        <taxon>Fungi</taxon>
        <taxon>Fungi incertae sedis</taxon>
        <taxon>Mucoromycota</taxon>
        <taxon>Mortierellomycotina</taxon>
        <taxon>Mortierellomycetes</taxon>
        <taxon>Mortierellales</taxon>
        <taxon>Mortierellaceae</taxon>
        <taxon>Entomortierella</taxon>
    </lineage>
</organism>
<comment type="function">
    <text evidence="6">Component of the anaphase promoting complex/cyclosome (APC/C), a cell cycle-regulated E3 ubiquitin-protein ligase complex that controls progression through mitosis and the G1 phase of the cell cycle.</text>
</comment>